<comment type="caution">
    <text evidence="3">The sequence shown here is derived from an EMBL/GenBank/DDBJ whole genome shotgun (WGS) entry which is preliminary data.</text>
</comment>
<keyword evidence="4" id="KW-1185">Reference proteome</keyword>
<dbReference type="InterPro" id="IPR006442">
    <property type="entry name" value="Antitoxin_Phd/YefM"/>
</dbReference>
<evidence type="ECO:0000313" key="4">
    <source>
        <dbReference type="Proteomes" id="UP000734823"/>
    </source>
</evidence>
<dbReference type="InterPro" id="IPR036165">
    <property type="entry name" value="YefM-like_sf"/>
</dbReference>
<reference evidence="3 4" key="1">
    <citation type="submission" date="2020-06" db="EMBL/GenBank/DDBJ databases">
        <title>Actinokineospora xiongansis sp. nov., isolated from soil of Baiyangdian.</title>
        <authorList>
            <person name="Zhang X."/>
        </authorList>
    </citation>
    <scope>NUCLEOTIDE SEQUENCE [LARGE SCALE GENOMIC DNA]</scope>
    <source>
        <strain evidence="3 4">HBU206404</strain>
    </source>
</reference>
<organism evidence="3 4">
    <name type="scientific">Actinokineospora xionganensis</name>
    <dbReference type="NCBI Taxonomy" id="2684470"/>
    <lineage>
        <taxon>Bacteria</taxon>
        <taxon>Bacillati</taxon>
        <taxon>Actinomycetota</taxon>
        <taxon>Actinomycetes</taxon>
        <taxon>Pseudonocardiales</taxon>
        <taxon>Pseudonocardiaceae</taxon>
        <taxon>Actinokineospora</taxon>
    </lineage>
</organism>
<protein>
    <recommendedName>
        <fullName evidence="2">Antitoxin</fullName>
    </recommendedName>
</protein>
<name>A0ABR7L0U4_9PSEU</name>
<dbReference type="SUPFAM" id="SSF143120">
    <property type="entry name" value="YefM-like"/>
    <property type="match status" value="1"/>
</dbReference>
<evidence type="ECO:0000313" key="3">
    <source>
        <dbReference type="EMBL" id="MBC6446300.1"/>
    </source>
</evidence>
<proteinExistence type="inferred from homology"/>
<dbReference type="Gene3D" id="3.40.1620.10">
    <property type="entry name" value="YefM-like domain"/>
    <property type="match status" value="1"/>
</dbReference>
<comment type="similarity">
    <text evidence="1 2">Belongs to the phD/YefM antitoxin family.</text>
</comment>
<evidence type="ECO:0000256" key="2">
    <source>
        <dbReference type="RuleBase" id="RU362080"/>
    </source>
</evidence>
<dbReference type="EMBL" id="JABVED010000002">
    <property type="protein sequence ID" value="MBC6446300.1"/>
    <property type="molecule type" value="Genomic_DNA"/>
</dbReference>
<sequence length="92" mass="10207">MTAARDHEVSVTDARAQLPELLDTHVRDGDVVYLTRYGRRVGAVVPAEVAERLEELEDAYWSQRASDVLAKGETTVPWDEAVALLEAGDLDR</sequence>
<evidence type="ECO:0000256" key="1">
    <source>
        <dbReference type="ARBA" id="ARBA00009981"/>
    </source>
</evidence>
<comment type="function">
    <text evidence="2">Antitoxin component of a type II toxin-antitoxin (TA) system.</text>
</comment>
<dbReference type="Pfam" id="PF02604">
    <property type="entry name" value="PhdYeFM_antitox"/>
    <property type="match status" value="1"/>
</dbReference>
<accession>A0ABR7L0U4</accession>
<dbReference type="NCBIfam" id="TIGR01552">
    <property type="entry name" value="phd_fam"/>
    <property type="match status" value="1"/>
</dbReference>
<dbReference type="Proteomes" id="UP000734823">
    <property type="component" value="Unassembled WGS sequence"/>
</dbReference>
<gene>
    <name evidence="3" type="ORF">GPZ80_03805</name>
</gene>